<sequence length="107" mass="11954">MIGTDIIGIRIGFGQQRHKGQLHLAIIRRHPVTEIDQPRIKPRHSTFDDRFKTGQSYVLPAARVLKQRCQDNMEPIGKGSPTYRPGNMAPAMTSLLHIRTAALMIGG</sequence>
<gene>
    <name evidence="1" type="ORF">GCM10011505_09500</name>
</gene>
<organism evidence="1 2">
    <name type="scientific">Tistrella bauzanensis</name>
    <dbReference type="NCBI Taxonomy" id="657419"/>
    <lineage>
        <taxon>Bacteria</taxon>
        <taxon>Pseudomonadati</taxon>
        <taxon>Pseudomonadota</taxon>
        <taxon>Alphaproteobacteria</taxon>
        <taxon>Geminicoccales</taxon>
        <taxon>Geminicoccaceae</taxon>
        <taxon>Tistrella</taxon>
    </lineage>
</organism>
<evidence type="ECO:0000313" key="1">
    <source>
        <dbReference type="EMBL" id="GGB30240.1"/>
    </source>
</evidence>
<evidence type="ECO:0000313" key="2">
    <source>
        <dbReference type="Proteomes" id="UP000603352"/>
    </source>
</evidence>
<comment type="caution">
    <text evidence="1">The sequence shown here is derived from an EMBL/GenBank/DDBJ whole genome shotgun (WGS) entry which is preliminary data.</text>
</comment>
<dbReference type="Proteomes" id="UP000603352">
    <property type="component" value="Unassembled WGS sequence"/>
</dbReference>
<name>A0ABQ1I9Y3_9PROT</name>
<protein>
    <submittedName>
        <fullName evidence="1">Uncharacterized protein</fullName>
    </submittedName>
</protein>
<reference evidence="2" key="1">
    <citation type="journal article" date="2019" name="Int. J. Syst. Evol. Microbiol.">
        <title>The Global Catalogue of Microorganisms (GCM) 10K type strain sequencing project: providing services to taxonomists for standard genome sequencing and annotation.</title>
        <authorList>
            <consortium name="The Broad Institute Genomics Platform"/>
            <consortium name="The Broad Institute Genome Sequencing Center for Infectious Disease"/>
            <person name="Wu L."/>
            <person name="Ma J."/>
        </authorList>
    </citation>
    <scope>NUCLEOTIDE SEQUENCE [LARGE SCALE GENOMIC DNA]</scope>
    <source>
        <strain evidence="2">CGMCC 1.10188</strain>
    </source>
</reference>
<keyword evidence="2" id="KW-1185">Reference proteome</keyword>
<dbReference type="EMBL" id="BMDZ01000007">
    <property type="protein sequence ID" value="GGB30240.1"/>
    <property type="molecule type" value="Genomic_DNA"/>
</dbReference>
<proteinExistence type="predicted"/>
<accession>A0ABQ1I9Y3</accession>